<sequence length="84" mass="9670">MNTAEQNEKNLLAMKKIISEVIIALSVAWIGCWFMTNTSLYSISLITSVLFIRVLRYLNMSVKFLYVLSIFTLLIAIFVTIFIE</sequence>
<keyword evidence="1" id="KW-0812">Transmembrane</keyword>
<proteinExistence type="predicted"/>
<organism evidence="2 3">
    <name type="scientific">Metabacillus malikii</name>
    <dbReference type="NCBI Taxonomy" id="1504265"/>
    <lineage>
        <taxon>Bacteria</taxon>
        <taxon>Bacillati</taxon>
        <taxon>Bacillota</taxon>
        <taxon>Bacilli</taxon>
        <taxon>Bacillales</taxon>
        <taxon>Bacillaceae</taxon>
        <taxon>Metabacillus</taxon>
    </lineage>
</organism>
<accession>A0ABT9ZD23</accession>
<comment type="caution">
    <text evidence="2">The sequence shown here is derived from an EMBL/GenBank/DDBJ whole genome shotgun (WGS) entry which is preliminary data.</text>
</comment>
<evidence type="ECO:0000256" key="1">
    <source>
        <dbReference type="SAM" id="Phobius"/>
    </source>
</evidence>
<feature type="transmembrane region" description="Helical" evidence="1">
    <location>
        <begin position="21"/>
        <end position="52"/>
    </location>
</feature>
<gene>
    <name evidence="2" type="ORF">J2S19_001396</name>
</gene>
<dbReference type="Proteomes" id="UP001234495">
    <property type="component" value="Unassembled WGS sequence"/>
</dbReference>
<protein>
    <submittedName>
        <fullName evidence="2">Uncharacterized protein</fullName>
    </submittedName>
</protein>
<keyword evidence="1" id="KW-0472">Membrane</keyword>
<feature type="transmembrane region" description="Helical" evidence="1">
    <location>
        <begin position="64"/>
        <end position="83"/>
    </location>
</feature>
<name>A0ABT9ZD23_9BACI</name>
<dbReference type="EMBL" id="JAUSUD010000004">
    <property type="protein sequence ID" value="MDQ0230144.1"/>
    <property type="molecule type" value="Genomic_DNA"/>
</dbReference>
<evidence type="ECO:0000313" key="2">
    <source>
        <dbReference type="EMBL" id="MDQ0230144.1"/>
    </source>
</evidence>
<keyword evidence="1" id="KW-1133">Transmembrane helix</keyword>
<reference evidence="2 3" key="1">
    <citation type="submission" date="2023-07" db="EMBL/GenBank/DDBJ databases">
        <title>Genomic Encyclopedia of Type Strains, Phase IV (KMG-IV): sequencing the most valuable type-strain genomes for metagenomic binning, comparative biology and taxonomic classification.</title>
        <authorList>
            <person name="Goeker M."/>
        </authorList>
    </citation>
    <scope>NUCLEOTIDE SEQUENCE [LARGE SCALE GENOMIC DNA]</scope>
    <source>
        <strain evidence="2 3">DSM 29005</strain>
    </source>
</reference>
<evidence type="ECO:0000313" key="3">
    <source>
        <dbReference type="Proteomes" id="UP001234495"/>
    </source>
</evidence>
<keyword evidence="3" id="KW-1185">Reference proteome</keyword>